<evidence type="ECO:0000256" key="3">
    <source>
        <dbReference type="ARBA" id="ARBA00022833"/>
    </source>
</evidence>
<evidence type="ECO:0000256" key="1">
    <source>
        <dbReference type="ARBA" id="ARBA00005495"/>
    </source>
</evidence>
<dbReference type="OrthoDB" id="9786619at2"/>
<name>A0A545UFH3_9GAMM</name>
<dbReference type="EMBL" id="VIKS01000004">
    <property type="protein sequence ID" value="TQV88222.1"/>
    <property type="molecule type" value="Genomic_DNA"/>
</dbReference>
<feature type="domain" description="CENP-V/GFA" evidence="5">
    <location>
        <begin position="5"/>
        <end position="121"/>
    </location>
</feature>
<protein>
    <submittedName>
        <fullName evidence="6">GFA family protein</fullName>
    </submittedName>
</protein>
<dbReference type="RefSeq" id="WP_142892731.1">
    <property type="nucleotide sequence ID" value="NZ_ML660162.1"/>
</dbReference>
<comment type="caution">
    <text evidence="6">The sequence shown here is derived from an EMBL/GenBank/DDBJ whole genome shotgun (WGS) entry which is preliminary data.</text>
</comment>
<keyword evidence="4" id="KW-0456">Lyase</keyword>
<dbReference type="Gene3D" id="3.90.1590.10">
    <property type="entry name" value="glutathione-dependent formaldehyde- activating enzyme (gfa)"/>
    <property type="match status" value="1"/>
</dbReference>
<dbReference type="GO" id="GO:0016846">
    <property type="term" value="F:carbon-sulfur lyase activity"/>
    <property type="evidence" value="ECO:0007669"/>
    <property type="project" value="InterPro"/>
</dbReference>
<keyword evidence="7" id="KW-1185">Reference proteome</keyword>
<reference evidence="6 7" key="1">
    <citation type="submission" date="2019-07" db="EMBL/GenBank/DDBJ databases">
        <title>Draft genome for Aliikangiella sp. M105.</title>
        <authorList>
            <person name="Wang G."/>
        </authorList>
    </citation>
    <scope>NUCLEOTIDE SEQUENCE [LARGE SCALE GENOMIC DNA]</scope>
    <source>
        <strain evidence="6 7">M105</strain>
    </source>
</reference>
<keyword evidence="3" id="KW-0862">Zinc</keyword>
<dbReference type="PANTHER" id="PTHR33337:SF40">
    <property type="entry name" value="CENP-V_GFA DOMAIN-CONTAINING PROTEIN-RELATED"/>
    <property type="match status" value="1"/>
</dbReference>
<dbReference type="PANTHER" id="PTHR33337">
    <property type="entry name" value="GFA DOMAIN-CONTAINING PROTEIN"/>
    <property type="match status" value="1"/>
</dbReference>
<dbReference type="PROSITE" id="PS51891">
    <property type="entry name" value="CENP_V_GFA"/>
    <property type="match status" value="1"/>
</dbReference>
<evidence type="ECO:0000256" key="4">
    <source>
        <dbReference type="ARBA" id="ARBA00023239"/>
    </source>
</evidence>
<dbReference type="SUPFAM" id="SSF51316">
    <property type="entry name" value="Mss4-like"/>
    <property type="match status" value="1"/>
</dbReference>
<dbReference type="InterPro" id="IPR006913">
    <property type="entry name" value="CENP-V/GFA"/>
</dbReference>
<evidence type="ECO:0000313" key="7">
    <source>
        <dbReference type="Proteomes" id="UP000315439"/>
    </source>
</evidence>
<evidence type="ECO:0000256" key="2">
    <source>
        <dbReference type="ARBA" id="ARBA00022723"/>
    </source>
</evidence>
<dbReference type="GO" id="GO:0046872">
    <property type="term" value="F:metal ion binding"/>
    <property type="evidence" value="ECO:0007669"/>
    <property type="project" value="UniProtKB-KW"/>
</dbReference>
<evidence type="ECO:0000259" key="5">
    <source>
        <dbReference type="PROSITE" id="PS51891"/>
    </source>
</evidence>
<evidence type="ECO:0000313" key="6">
    <source>
        <dbReference type="EMBL" id="TQV88222.1"/>
    </source>
</evidence>
<dbReference type="Pfam" id="PF04828">
    <property type="entry name" value="GFA"/>
    <property type="match status" value="1"/>
</dbReference>
<keyword evidence="2" id="KW-0479">Metal-binding</keyword>
<dbReference type="Proteomes" id="UP000315439">
    <property type="component" value="Unassembled WGS sequence"/>
</dbReference>
<organism evidence="6 7">
    <name type="scientific">Aliikangiella coralliicola</name>
    <dbReference type="NCBI Taxonomy" id="2592383"/>
    <lineage>
        <taxon>Bacteria</taxon>
        <taxon>Pseudomonadati</taxon>
        <taxon>Pseudomonadota</taxon>
        <taxon>Gammaproteobacteria</taxon>
        <taxon>Oceanospirillales</taxon>
        <taxon>Pleioneaceae</taxon>
        <taxon>Aliikangiella</taxon>
    </lineage>
</organism>
<dbReference type="InterPro" id="IPR011057">
    <property type="entry name" value="Mss4-like_sf"/>
</dbReference>
<sequence>MIKKNTGSCLCGEVAFEVKGEFESFYLCHCERCRKSTGTAHAANLFSTRAKLNWLAGENKVKSFQVPDTRHAKCFCSDCGSALPSVQMEGKLLVIPAGSLDSDFSIKPNAHIFVSSKAGWDEELENVVKLERLPS</sequence>
<accession>A0A545UFH3</accession>
<dbReference type="AlphaFoldDB" id="A0A545UFH3"/>
<proteinExistence type="inferred from homology"/>
<gene>
    <name evidence="6" type="ORF">FLL46_06760</name>
</gene>
<comment type="similarity">
    <text evidence="1">Belongs to the Gfa family.</text>
</comment>